<comment type="similarity">
    <text evidence="4">Belongs to the Fes family.</text>
</comment>
<dbReference type="Pfam" id="PF00756">
    <property type="entry name" value="Esterase"/>
    <property type="match status" value="1"/>
</dbReference>
<keyword evidence="2" id="KW-0963">Cytoplasm</keyword>
<dbReference type="Proteomes" id="UP001596380">
    <property type="component" value="Unassembled WGS sequence"/>
</dbReference>
<gene>
    <name evidence="6" type="ORF">ACFQKB_39760</name>
</gene>
<keyword evidence="7" id="KW-1185">Reference proteome</keyword>
<dbReference type="InterPro" id="IPR050583">
    <property type="entry name" value="Mycobacterial_A85_antigen"/>
</dbReference>
<dbReference type="InterPro" id="IPR013783">
    <property type="entry name" value="Ig-like_fold"/>
</dbReference>
<comment type="subcellular location">
    <subcellularLocation>
        <location evidence="1">Cytoplasm</location>
    </subcellularLocation>
</comment>
<evidence type="ECO:0000256" key="2">
    <source>
        <dbReference type="ARBA" id="ARBA00022490"/>
    </source>
</evidence>
<organism evidence="6 7">
    <name type="scientific">Actinomadura yumaensis</name>
    <dbReference type="NCBI Taxonomy" id="111807"/>
    <lineage>
        <taxon>Bacteria</taxon>
        <taxon>Bacillati</taxon>
        <taxon>Actinomycetota</taxon>
        <taxon>Actinomycetes</taxon>
        <taxon>Streptosporangiales</taxon>
        <taxon>Thermomonosporaceae</taxon>
        <taxon>Actinomadura</taxon>
    </lineage>
</organism>
<dbReference type="InterPro" id="IPR021764">
    <property type="entry name" value="Enterochelin_esterase_N"/>
</dbReference>
<name>A0ABW2CVU6_9ACTN</name>
<protein>
    <submittedName>
        <fullName evidence="6">Alpha/beta hydrolase-fold protein</fullName>
    </submittedName>
</protein>
<comment type="caution">
    <text evidence="6">The sequence shown here is derived from an EMBL/GenBank/DDBJ whole genome shotgun (WGS) entry which is preliminary data.</text>
</comment>
<dbReference type="Gene3D" id="3.40.50.1820">
    <property type="entry name" value="alpha/beta hydrolase"/>
    <property type="match status" value="1"/>
</dbReference>
<keyword evidence="3 6" id="KW-0378">Hydrolase</keyword>
<dbReference type="EMBL" id="JBHSXS010000045">
    <property type="protein sequence ID" value="MFC6885952.1"/>
    <property type="molecule type" value="Genomic_DNA"/>
</dbReference>
<evidence type="ECO:0000259" key="5">
    <source>
        <dbReference type="Pfam" id="PF11806"/>
    </source>
</evidence>
<dbReference type="PANTHER" id="PTHR48098:SF3">
    <property type="entry name" value="IRON(III) ENTEROBACTIN ESTERASE"/>
    <property type="match status" value="1"/>
</dbReference>
<dbReference type="SUPFAM" id="SSF53474">
    <property type="entry name" value="alpha/beta-Hydrolases"/>
    <property type="match status" value="1"/>
</dbReference>
<evidence type="ECO:0000256" key="3">
    <source>
        <dbReference type="ARBA" id="ARBA00022801"/>
    </source>
</evidence>
<dbReference type="Pfam" id="PF11806">
    <property type="entry name" value="Enterochelin_N"/>
    <property type="match status" value="1"/>
</dbReference>
<dbReference type="PANTHER" id="PTHR48098">
    <property type="entry name" value="ENTEROCHELIN ESTERASE-RELATED"/>
    <property type="match status" value="1"/>
</dbReference>
<dbReference type="InterPro" id="IPR000801">
    <property type="entry name" value="Esterase-like"/>
</dbReference>
<dbReference type="Gene3D" id="2.60.40.10">
    <property type="entry name" value="Immunoglobulins"/>
    <property type="match status" value="1"/>
</dbReference>
<proteinExistence type="inferred from homology"/>
<dbReference type="SUPFAM" id="SSF81296">
    <property type="entry name" value="E set domains"/>
    <property type="match status" value="1"/>
</dbReference>
<dbReference type="InterPro" id="IPR014756">
    <property type="entry name" value="Ig_E-set"/>
</dbReference>
<evidence type="ECO:0000256" key="1">
    <source>
        <dbReference type="ARBA" id="ARBA00004496"/>
    </source>
</evidence>
<evidence type="ECO:0000313" key="7">
    <source>
        <dbReference type="Proteomes" id="UP001596380"/>
    </source>
</evidence>
<dbReference type="InterPro" id="IPR029058">
    <property type="entry name" value="AB_hydrolase_fold"/>
</dbReference>
<evidence type="ECO:0000313" key="6">
    <source>
        <dbReference type="EMBL" id="MFC6885952.1"/>
    </source>
</evidence>
<evidence type="ECO:0000256" key="4">
    <source>
        <dbReference type="ARBA" id="ARBA00024201"/>
    </source>
</evidence>
<accession>A0ABW2CVU6</accession>
<dbReference type="RefSeq" id="WP_378048451.1">
    <property type="nucleotide sequence ID" value="NZ_JBHSXE010000001.1"/>
</dbReference>
<sequence>MIGPSAAQIEPFEPLPVVPCVPEETRPARTPLVRDLGDGHHAVTFLWHGEAERVLVLVNTVAEGHRDDLGPVSMERIEGTDVWHRTFRCRSDLRATYQLYPAHGPVDAADPEVWAHVRRRAIPDPLNPDRLPSWIPGAVTSVLELPGAPPQPWLRPRPGVPAGAVTGHRVPSAALGGDRTVHVYVPAAGPAGGEPYDLIVLLDGDLWTGAVPFAPTLDNLIAEGRIPPAVALMPASGGYTARNAELGGDEAFLEFLTRELPEWAAARLPVTADPGRSVIAGQSLGGRAAAAAALRAPGRYGRVIAQSGAFWLDGESLTRGVRPSPVRFHLEVGRCEWRLRPAVLRFRDALRATGHDAAYREYTGGHDLACWRGGLADALRALARPGTGVQHEGVR</sequence>
<feature type="domain" description="Enterochelin esterase N-terminal" evidence="5">
    <location>
        <begin position="43"/>
        <end position="153"/>
    </location>
</feature>
<reference evidence="7" key="1">
    <citation type="journal article" date="2019" name="Int. J. Syst. Evol. Microbiol.">
        <title>The Global Catalogue of Microorganisms (GCM) 10K type strain sequencing project: providing services to taxonomists for standard genome sequencing and annotation.</title>
        <authorList>
            <consortium name="The Broad Institute Genomics Platform"/>
            <consortium name="The Broad Institute Genome Sequencing Center for Infectious Disease"/>
            <person name="Wu L."/>
            <person name="Ma J."/>
        </authorList>
    </citation>
    <scope>NUCLEOTIDE SEQUENCE [LARGE SCALE GENOMIC DNA]</scope>
    <source>
        <strain evidence="7">JCM 3369</strain>
    </source>
</reference>
<dbReference type="GO" id="GO:0016787">
    <property type="term" value="F:hydrolase activity"/>
    <property type="evidence" value="ECO:0007669"/>
    <property type="project" value="UniProtKB-KW"/>
</dbReference>